<accession>A0A5K3G1H0</accession>
<evidence type="ECO:0000313" key="1">
    <source>
        <dbReference type="WBParaSite" id="MCU_013961-RA"/>
    </source>
</evidence>
<dbReference type="WBParaSite" id="MCU_013961-RA">
    <property type="protein sequence ID" value="MCU_013961-RA"/>
    <property type="gene ID" value="MCU_013961"/>
</dbReference>
<organism evidence="1">
    <name type="scientific">Mesocestoides corti</name>
    <name type="common">Flatworm</name>
    <dbReference type="NCBI Taxonomy" id="53468"/>
    <lineage>
        <taxon>Eukaryota</taxon>
        <taxon>Metazoa</taxon>
        <taxon>Spiralia</taxon>
        <taxon>Lophotrochozoa</taxon>
        <taxon>Platyhelminthes</taxon>
        <taxon>Cestoda</taxon>
        <taxon>Eucestoda</taxon>
        <taxon>Cyclophyllidea</taxon>
        <taxon>Mesocestoididae</taxon>
        <taxon>Mesocestoides</taxon>
    </lineage>
</organism>
<name>A0A5K3G1H0_MESCO</name>
<reference evidence="1" key="1">
    <citation type="submission" date="2019-11" db="UniProtKB">
        <authorList>
            <consortium name="WormBaseParasite"/>
        </authorList>
    </citation>
    <scope>IDENTIFICATION</scope>
</reference>
<dbReference type="AlphaFoldDB" id="A0A5K3G1H0"/>
<sequence length="129" mass="14463">RIPEPVYKEDWYNRSGFFDQSQARATRQVPSIRVQHAGHAAQSILLPIRVSFRLTDFLHCMPMAALTNLKPEPRVRHLPSESTALATPPLYTAPQSFPSLVGCLPFPHAIGLQRDTGLAEARWFNMSAP</sequence>
<protein>
    <submittedName>
        <fullName evidence="1">SARAH domain-containing protein</fullName>
    </submittedName>
</protein>
<proteinExistence type="predicted"/>